<dbReference type="InterPro" id="IPR000537">
    <property type="entry name" value="UbiA_prenyltransferase"/>
</dbReference>
<dbReference type="InterPro" id="IPR044878">
    <property type="entry name" value="UbiA_sf"/>
</dbReference>
<comment type="subcellular location">
    <subcellularLocation>
        <location evidence="1">Membrane</location>
        <topology evidence="1">Multi-pass membrane protein</topology>
    </subcellularLocation>
</comment>
<feature type="transmembrane region" description="Helical" evidence="6">
    <location>
        <begin position="99"/>
        <end position="117"/>
    </location>
</feature>
<dbReference type="Pfam" id="PF01040">
    <property type="entry name" value="UbiA"/>
    <property type="match status" value="1"/>
</dbReference>
<dbReference type="eggNOG" id="COG0382">
    <property type="taxonomic scope" value="Bacteria"/>
</dbReference>
<reference evidence="7 8" key="1">
    <citation type="submission" date="2012-02" db="EMBL/GenBank/DDBJ databases">
        <title>The Genome Sequence of Parabacteroides johnsonii CL02T12C29.</title>
        <authorList>
            <consortium name="The Broad Institute Genome Sequencing Platform"/>
            <person name="Earl A."/>
            <person name="Ward D."/>
            <person name="Feldgarden M."/>
            <person name="Gevers D."/>
            <person name="Zitomersky N.L."/>
            <person name="Coyne M.J."/>
            <person name="Comstock L.E."/>
            <person name="Young S.K."/>
            <person name="Zeng Q."/>
            <person name="Gargeya S."/>
            <person name="Fitzgerald M."/>
            <person name="Haas B."/>
            <person name="Abouelleil A."/>
            <person name="Alvarado L."/>
            <person name="Arachchi H.M."/>
            <person name="Berlin A."/>
            <person name="Chapman S.B."/>
            <person name="Gearin G."/>
            <person name="Goldberg J."/>
            <person name="Griggs A."/>
            <person name="Gujja S."/>
            <person name="Hansen M."/>
            <person name="Heiman D."/>
            <person name="Howarth C."/>
            <person name="Larimer J."/>
            <person name="Lui A."/>
            <person name="MacDonald P.J.P."/>
            <person name="McCowen C."/>
            <person name="Montmayeur A."/>
            <person name="Murphy C."/>
            <person name="Neiman D."/>
            <person name="Pearson M."/>
            <person name="Priest M."/>
            <person name="Roberts A."/>
            <person name="Saif S."/>
            <person name="Shea T."/>
            <person name="Sisk P."/>
            <person name="Stolte C."/>
            <person name="Sykes S."/>
            <person name="Wortman J."/>
            <person name="Nusbaum C."/>
            <person name="Birren B."/>
        </authorList>
    </citation>
    <scope>NUCLEOTIDE SEQUENCE [LARGE SCALE GENOMIC DNA]</scope>
    <source>
        <strain evidence="7 8">CL02T12C29</strain>
    </source>
</reference>
<dbReference type="PATRIC" id="fig|999419.3.peg.1434"/>
<evidence type="ECO:0000256" key="1">
    <source>
        <dbReference type="ARBA" id="ARBA00004141"/>
    </source>
</evidence>
<evidence type="ECO:0000313" key="8">
    <source>
        <dbReference type="Proteomes" id="UP000001218"/>
    </source>
</evidence>
<dbReference type="Proteomes" id="UP000001218">
    <property type="component" value="Unassembled WGS sequence"/>
</dbReference>
<dbReference type="AlphaFoldDB" id="K5ZI45"/>
<dbReference type="CDD" id="cd13963">
    <property type="entry name" value="PT_UbiA_2"/>
    <property type="match status" value="1"/>
</dbReference>
<feature type="transmembrane region" description="Helical" evidence="6">
    <location>
        <begin position="129"/>
        <end position="146"/>
    </location>
</feature>
<evidence type="ECO:0000256" key="6">
    <source>
        <dbReference type="SAM" id="Phobius"/>
    </source>
</evidence>
<dbReference type="EMBL" id="AGZP01000015">
    <property type="protein sequence ID" value="EKN11141.1"/>
    <property type="molecule type" value="Genomic_DNA"/>
</dbReference>
<evidence type="ECO:0000256" key="5">
    <source>
        <dbReference type="ARBA" id="ARBA00023136"/>
    </source>
</evidence>
<gene>
    <name evidence="7" type="ORF">HMPREF1077_01399</name>
</gene>
<evidence type="ECO:0000313" key="7">
    <source>
        <dbReference type="EMBL" id="EKN11141.1"/>
    </source>
</evidence>
<feature type="transmembrane region" description="Helical" evidence="6">
    <location>
        <begin position="73"/>
        <end position="92"/>
    </location>
</feature>
<proteinExistence type="predicted"/>
<dbReference type="GO" id="GO:0016020">
    <property type="term" value="C:membrane"/>
    <property type="evidence" value="ECO:0007669"/>
    <property type="project" value="UniProtKB-SubCell"/>
</dbReference>
<keyword evidence="3 6" id="KW-0812">Transmembrane</keyword>
<keyword evidence="2" id="KW-1003">Cell membrane</keyword>
<feature type="transmembrane region" description="Helical" evidence="6">
    <location>
        <begin position="167"/>
        <end position="190"/>
    </location>
</feature>
<comment type="caution">
    <text evidence="7">The sequence shown here is derived from an EMBL/GenBank/DDBJ whole genome shotgun (WGS) entry which is preliminary data.</text>
</comment>
<feature type="transmembrane region" description="Helical" evidence="6">
    <location>
        <begin position="6"/>
        <end position="26"/>
    </location>
</feature>
<evidence type="ECO:0000256" key="3">
    <source>
        <dbReference type="ARBA" id="ARBA00022692"/>
    </source>
</evidence>
<accession>K5ZI45</accession>
<evidence type="ECO:0008006" key="9">
    <source>
        <dbReference type="Google" id="ProtNLM"/>
    </source>
</evidence>
<keyword evidence="4 6" id="KW-1133">Transmembrane helix</keyword>
<keyword evidence="5 6" id="KW-0472">Membrane</keyword>
<organism evidence="7 8">
    <name type="scientific">Parabacteroides johnsonii CL02T12C29</name>
    <dbReference type="NCBI Taxonomy" id="999419"/>
    <lineage>
        <taxon>Bacteria</taxon>
        <taxon>Pseudomonadati</taxon>
        <taxon>Bacteroidota</taxon>
        <taxon>Bacteroidia</taxon>
        <taxon>Bacteroidales</taxon>
        <taxon>Tannerellaceae</taxon>
        <taxon>Parabacteroides</taxon>
    </lineage>
</organism>
<evidence type="ECO:0000256" key="2">
    <source>
        <dbReference type="ARBA" id="ARBA00022475"/>
    </source>
</evidence>
<evidence type="ECO:0000256" key="4">
    <source>
        <dbReference type="ARBA" id="ARBA00022989"/>
    </source>
</evidence>
<dbReference type="HOGENOM" id="CLU_029423_0_1_10"/>
<feature type="transmembrane region" description="Helical" evidence="6">
    <location>
        <begin position="46"/>
        <end position="67"/>
    </location>
</feature>
<dbReference type="Gene3D" id="1.10.357.140">
    <property type="entry name" value="UbiA prenyltransferase"/>
    <property type="match status" value="1"/>
</dbReference>
<name>K5ZI45_9BACT</name>
<sequence length="259" mass="29752">MEYDLLVNSIIAFLVFSCMSSAIYCFNDIEDLEFDKMHPKKCDRPLASGVISLSLGWLLFVFLAVFACMSAYIVNQGLFVIMLIYLILNLFYTLKLKQFAIIDVFIIAVGFVLRVYAGSVVTNIALSEWIILMTFLLALFLGFAKRRDDVLIYEKTNVQSRRNTSQYNMIFLNSVLSIITAVIIVAYMMYCMSDGVVIHMGSRKVYFTSVFVILGLFRYLQHTFINEQTGSPTQVLFTDHFLQLILMGWILTFTFIIYV</sequence>
<feature type="transmembrane region" description="Helical" evidence="6">
    <location>
        <begin position="202"/>
        <end position="220"/>
    </location>
</feature>
<dbReference type="GO" id="GO:0016765">
    <property type="term" value="F:transferase activity, transferring alkyl or aryl (other than methyl) groups"/>
    <property type="evidence" value="ECO:0007669"/>
    <property type="project" value="InterPro"/>
</dbReference>
<feature type="transmembrane region" description="Helical" evidence="6">
    <location>
        <begin position="241"/>
        <end position="258"/>
    </location>
</feature>
<protein>
    <recommendedName>
        <fullName evidence="9">UbiA prenyltransferase</fullName>
    </recommendedName>
</protein>